<keyword evidence="2" id="KW-0697">Rotamase</keyword>
<organism evidence="5">
    <name type="scientific">marine metagenome</name>
    <dbReference type="NCBI Taxonomy" id="408172"/>
    <lineage>
        <taxon>unclassified sequences</taxon>
        <taxon>metagenomes</taxon>
        <taxon>ecological metagenomes</taxon>
    </lineage>
</organism>
<dbReference type="GO" id="GO:0003755">
    <property type="term" value="F:peptidyl-prolyl cis-trans isomerase activity"/>
    <property type="evidence" value="ECO:0007669"/>
    <property type="project" value="UniProtKB-KW"/>
</dbReference>
<dbReference type="PROSITE" id="PS50072">
    <property type="entry name" value="CSA_PPIASE_2"/>
    <property type="match status" value="1"/>
</dbReference>
<dbReference type="AlphaFoldDB" id="A0A382GV37"/>
<dbReference type="PRINTS" id="PR00153">
    <property type="entry name" value="CSAPPISMRASE"/>
</dbReference>
<dbReference type="EC" id="5.2.1.8" evidence="1"/>
<gene>
    <name evidence="5" type="ORF">METZ01_LOCUS231812</name>
</gene>
<evidence type="ECO:0000313" key="5">
    <source>
        <dbReference type="EMBL" id="SVB78958.1"/>
    </source>
</evidence>
<feature type="domain" description="PPIase cyclophilin-type" evidence="4">
    <location>
        <begin position="36"/>
        <end position="190"/>
    </location>
</feature>
<dbReference type="InterPro" id="IPR002130">
    <property type="entry name" value="Cyclophilin-type_PPIase_dom"/>
</dbReference>
<dbReference type="SUPFAM" id="SSF50891">
    <property type="entry name" value="Cyclophilin-like"/>
    <property type="match status" value="1"/>
</dbReference>
<evidence type="ECO:0000256" key="2">
    <source>
        <dbReference type="ARBA" id="ARBA00023110"/>
    </source>
</evidence>
<evidence type="ECO:0000259" key="4">
    <source>
        <dbReference type="PROSITE" id="PS50072"/>
    </source>
</evidence>
<sequence length="193" mass="21402">MRLFTAYIFLILSPTLVTSQELSQIPDDPRSVRVVTTLGSFVIELNGLRAPLTTEHFIQYAREGHYEGTIFHRVIQGFVAQTGGFTVELEEKPAERTVANESGNGLSNLRGSVGLARTNNPHSGGSQFYINLADNLDLNPRPTRWGFTVFGTIVEGMEIVDEIGHRPTGAAGQFERNVPLEPMVIEQIELLYE</sequence>
<dbReference type="EMBL" id="UINC01057613">
    <property type="protein sequence ID" value="SVB78958.1"/>
    <property type="molecule type" value="Genomic_DNA"/>
</dbReference>
<reference evidence="5" key="1">
    <citation type="submission" date="2018-05" db="EMBL/GenBank/DDBJ databases">
        <authorList>
            <person name="Lanie J.A."/>
            <person name="Ng W.-L."/>
            <person name="Kazmierczak K.M."/>
            <person name="Andrzejewski T.M."/>
            <person name="Davidsen T.M."/>
            <person name="Wayne K.J."/>
            <person name="Tettelin H."/>
            <person name="Glass J.I."/>
            <person name="Rusch D."/>
            <person name="Podicherti R."/>
            <person name="Tsui H.-C.T."/>
            <person name="Winkler M.E."/>
        </authorList>
    </citation>
    <scope>NUCLEOTIDE SEQUENCE</scope>
</reference>
<keyword evidence="3" id="KW-0413">Isomerase</keyword>
<dbReference type="InterPro" id="IPR020892">
    <property type="entry name" value="Cyclophilin-type_PPIase_CS"/>
</dbReference>
<dbReference type="PROSITE" id="PS00170">
    <property type="entry name" value="CSA_PPIASE_1"/>
    <property type="match status" value="1"/>
</dbReference>
<dbReference type="InterPro" id="IPR029000">
    <property type="entry name" value="Cyclophilin-like_dom_sf"/>
</dbReference>
<name>A0A382GV37_9ZZZZ</name>
<dbReference type="InterPro" id="IPR044665">
    <property type="entry name" value="E_coli_cyclophilin_A-like"/>
</dbReference>
<proteinExistence type="predicted"/>
<dbReference type="GO" id="GO:0006457">
    <property type="term" value="P:protein folding"/>
    <property type="evidence" value="ECO:0007669"/>
    <property type="project" value="InterPro"/>
</dbReference>
<dbReference type="Gene3D" id="2.40.100.10">
    <property type="entry name" value="Cyclophilin-like"/>
    <property type="match status" value="1"/>
</dbReference>
<dbReference type="Pfam" id="PF00160">
    <property type="entry name" value="Pro_isomerase"/>
    <property type="match status" value="1"/>
</dbReference>
<evidence type="ECO:0000256" key="3">
    <source>
        <dbReference type="ARBA" id="ARBA00023235"/>
    </source>
</evidence>
<accession>A0A382GV37</accession>
<protein>
    <recommendedName>
        <fullName evidence="1">peptidylprolyl isomerase</fullName>
        <ecNumber evidence="1">5.2.1.8</ecNumber>
    </recommendedName>
</protein>
<evidence type="ECO:0000256" key="1">
    <source>
        <dbReference type="ARBA" id="ARBA00013194"/>
    </source>
</evidence>
<dbReference type="PANTHER" id="PTHR43246">
    <property type="entry name" value="PEPTIDYL-PROLYL CIS-TRANS ISOMERASE CYP38, CHLOROPLASTIC"/>
    <property type="match status" value="1"/>
</dbReference>